<reference evidence="3" key="1">
    <citation type="submission" date="2016-10" db="EMBL/GenBank/DDBJ databases">
        <authorList>
            <person name="Varghese N."/>
            <person name="Submissions S."/>
        </authorList>
    </citation>
    <scope>NUCLEOTIDE SEQUENCE [LARGE SCALE GENOMIC DNA]</scope>
    <source>
        <strain evidence="3">DSM 10014</strain>
    </source>
</reference>
<dbReference type="InterPro" id="IPR012337">
    <property type="entry name" value="RNaseH-like_sf"/>
</dbReference>
<dbReference type="GO" id="GO:0015074">
    <property type="term" value="P:DNA integration"/>
    <property type="evidence" value="ECO:0007669"/>
    <property type="project" value="InterPro"/>
</dbReference>
<dbReference type="InterPro" id="IPR036397">
    <property type="entry name" value="RNaseH_sf"/>
</dbReference>
<name>A0A1H3DQN1_9RHOB</name>
<dbReference type="Gene3D" id="3.30.420.10">
    <property type="entry name" value="Ribonuclease H-like superfamily/Ribonuclease H"/>
    <property type="match status" value="1"/>
</dbReference>
<dbReference type="RefSeq" id="WP_083350922.1">
    <property type="nucleotide sequence ID" value="NZ_CP160849.1"/>
</dbReference>
<dbReference type="EMBL" id="FNNB01000012">
    <property type="protein sequence ID" value="SDX68725.1"/>
    <property type="molecule type" value="Genomic_DNA"/>
</dbReference>
<dbReference type="PROSITE" id="PS50994">
    <property type="entry name" value="INTEGRASE"/>
    <property type="match status" value="1"/>
</dbReference>
<sequence>MTSYSETYFGRFHIKPHDKITIRGRALRLAHQTRNGYVLMDADGSGISETFDFGLLSRLNASKQILHEPDFYNPDVAAHRPTGVSTQMSHLSVKQRKRLHVRHALVSALVEMRDEALVSVNDASIEENMPEICRRAQAFLLEEAPSPETILRENEIRDGLRRKPRGGCVTPSVAPVHPRTLRKWLALFNDFGMTGLADSVANRGNRTSYFSAEEKELLMRTVYESYLSLNRPSQKTTADDVKVAFHNENLKRKAQGLTPHRVPSRQAVRNAIGSIDKFQVVLKRKGHEEAVKMFKPVSSGLQVYRPYERVEMDEWNIDLITILAGSGLKSLFTMEELQRLGLDDKSGRWWITASIDCRTRCVLGMKLTLNPTSCAALDCLRMTTSDKGDWADAVGAVSGWHMAATPETLVTDNGSAFKALNFLAACSDLGITHERSIAGLPSMRGTVERLFRTASMGLLPRLNGRTFSSVLEKGSHPAEARACLKPEDLCFALVRWIVDIYHNTPHSGLGGKTPLEQWEDDMKVGNYPLKASPSVRNDRLAFGTTVERQLDKYGVTVLGVKYHSEMLSNWYNKFGKQDLNVRWLANDIGAVEVRLGDEWHQVQAVLGIFDGVHAQQWLTARRSLKTSDPAKLKWRDDVVCNAICAIQNMNGERTLEFGLITQPWNSERIASAEEALFCGFNIAGLS</sequence>
<accession>A0A1H3DQN1</accession>
<dbReference type="GO" id="GO:0003676">
    <property type="term" value="F:nucleic acid binding"/>
    <property type="evidence" value="ECO:0007669"/>
    <property type="project" value="InterPro"/>
</dbReference>
<evidence type="ECO:0000313" key="2">
    <source>
        <dbReference type="EMBL" id="SDX68725.1"/>
    </source>
</evidence>
<evidence type="ECO:0000259" key="1">
    <source>
        <dbReference type="PROSITE" id="PS50994"/>
    </source>
</evidence>
<gene>
    <name evidence="2" type="ORF">SAMN04488041_1122</name>
</gene>
<proteinExistence type="predicted"/>
<dbReference type="GeneID" id="94022277"/>
<organism evidence="2 3">
    <name type="scientific">Sulfitobacter pontiacus</name>
    <dbReference type="NCBI Taxonomy" id="60137"/>
    <lineage>
        <taxon>Bacteria</taxon>
        <taxon>Pseudomonadati</taxon>
        <taxon>Pseudomonadota</taxon>
        <taxon>Alphaproteobacteria</taxon>
        <taxon>Rhodobacterales</taxon>
        <taxon>Roseobacteraceae</taxon>
        <taxon>Sulfitobacter</taxon>
    </lineage>
</organism>
<dbReference type="SUPFAM" id="SSF53098">
    <property type="entry name" value="Ribonuclease H-like"/>
    <property type="match status" value="1"/>
</dbReference>
<protein>
    <submittedName>
        <fullName evidence="2">Putative transposase</fullName>
    </submittedName>
</protein>
<evidence type="ECO:0000313" key="3">
    <source>
        <dbReference type="Proteomes" id="UP000183076"/>
    </source>
</evidence>
<dbReference type="AlphaFoldDB" id="A0A1H3DQN1"/>
<dbReference type="STRING" id="60137.SAMN04488041_1122"/>
<dbReference type="Proteomes" id="UP000183076">
    <property type="component" value="Unassembled WGS sequence"/>
</dbReference>
<feature type="domain" description="Integrase catalytic" evidence="1">
    <location>
        <begin position="302"/>
        <end position="522"/>
    </location>
</feature>
<dbReference type="InterPro" id="IPR001584">
    <property type="entry name" value="Integrase_cat-core"/>
</dbReference>